<keyword evidence="2" id="KW-1185">Reference proteome</keyword>
<gene>
    <name evidence="1" type="ORF">G3572_15535</name>
</gene>
<dbReference type="RefSeq" id="WP_164613531.1">
    <property type="nucleotide sequence ID" value="NZ_JAAIKE010000005.1"/>
</dbReference>
<sequence>MSARLQPDLPLHQRIAIIEAALERALDRGPEMSVEAHGPNASDLSVYVIARPFDDARVAHDLHDIARELEVLL</sequence>
<dbReference type="AlphaFoldDB" id="A0A6B3RNE9"/>
<protein>
    <submittedName>
        <fullName evidence="1">Uncharacterized protein</fullName>
    </submittedName>
</protein>
<comment type="caution">
    <text evidence="1">The sequence shown here is derived from an EMBL/GenBank/DDBJ whole genome shotgun (WGS) entry which is preliminary data.</text>
</comment>
<dbReference type="Proteomes" id="UP000481421">
    <property type="component" value="Unassembled WGS sequence"/>
</dbReference>
<reference evidence="1 2" key="1">
    <citation type="submission" date="2020-02" db="EMBL/GenBank/DDBJ databases">
        <title>Rhodobacter algicola sp. nov., isolated from microalga culture.</title>
        <authorList>
            <person name="Park C.-Y."/>
        </authorList>
    </citation>
    <scope>NUCLEOTIDE SEQUENCE [LARGE SCALE GENOMIC DNA]</scope>
    <source>
        <strain evidence="1 2">ETT8</strain>
    </source>
</reference>
<dbReference type="EMBL" id="JAAIKE010000005">
    <property type="protein sequence ID" value="NEX47624.1"/>
    <property type="molecule type" value="Genomic_DNA"/>
</dbReference>
<organism evidence="1 2">
    <name type="scientific">Pseudotabrizicola algicola</name>
    <dbReference type="NCBI Taxonomy" id="2709381"/>
    <lineage>
        <taxon>Bacteria</taxon>
        <taxon>Pseudomonadati</taxon>
        <taxon>Pseudomonadota</taxon>
        <taxon>Alphaproteobacteria</taxon>
        <taxon>Rhodobacterales</taxon>
        <taxon>Paracoccaceae</taxon>
        <taxon>Pseudotabrizicola</taxon>
    </lineage>
</organism>
<evidence type="ECO:0000313" key="2">
    <source>
        <dbReference type="Proteomes" id="UP000481421"/>
    </source>
</evidence>
<proteinExistence type="predicted"/>
<name>A0A6B3RNE9_9RHOB</name>
<accession>A0A6B3RNE9</accession>
<evidence type="ECO:0000313" key="1">
    <source>
        <dbReference type="EMBL" id="NEX47624.1"/>
    </source>
</evidence>